<dbReference type="Pfam" id="PF04828">
    <property type="entry name" value="GFA"/>
    <property type="match status" value="1"/>
</dbReference>
<protein>
    <recommendedName>
        <fullName evidence="5">CENP-V/GFA domain-containing protein</fullName>
    </recommendedName>
</protein>
<evidence type="ECO:0000256" key="1">
    <source>
        <dbReference type="ARBA" id="ARBA00005495"/>
    </source>
</evidence>
<keyword evidence="4" id="KW-0456">Lyase</keyword>
<dbReference type="Proteomes" id="UP001154252">
    <property type="component" value="Unassembled WGS sequence"/>
</dbReference>
<keyword evidence="2" id="KW-0479">Metal-binding</keyword>
<dbReference type="OrthoDB" id="428768at2759"/>
<name>A0A9W4KC07_9EURO</name>
<sequence>MFATNCVVADTHLKHLRGQETLTSFTRSKTITSGKGMTNCFCSTCGSLIYRISALFPRHSILRTRIVDDFTLHETKLKPWVELYTKDRVGWLCGATDMEQARDRLILQRVLILLNSE</sequence>
<dbReference type="PANTHER" id="PTHR33337">
    <property type="entry name" value="GFA DOMAIN-CONTAINING PROTEIN"/>
    <property type="match status" value="1"/>
</dbReference>
<accession>A0A9W4KC07</accession>
<evidence type="ECO:0000259" key="5">
    <source>
        <dbReference type="Pfam" id="PF04828"/>
    </source>
</evidence>
<dbReference type="GO" id="GO:0046872">
    <property type="term" value="F:metal ion binding"/>
    <property type="evidence" value="ECO:0007669"/>
    <property type="project" value="UniProtKB-KW"/>
</dbReference>
<dbReference type="GO" id="GO:0016846">
    <property type="term" value="F:carbon-sulfur lyase activity"/>
    <property type="evidence" value="ECO:0007669"/>
    <property type="project" value="InterPro"/>
</dbReference>
<keyword evidence="3" id="KW-0862">Zinc</keyword>
<dbReference type="Gene3D" id="3.90.1590.10">
    <property type="entry name" value="glutathione-dependent formaldehyde- activating enzyme (gfa)"/>
    <property type="match status" value="1"/>
</dbReference>
<evidence type="ECO:0000256" key="3">
    <source>
        <dbReference type="ARBA" id="ARBA00022833"/>
    </source>
</evidence>
<reference evidence="6" key="1">
    <citation type="submission" date="2021-07" db="EMBL/GenBank/DDBJ databases">
        <authorList>
            <person name="Branca A.L. A."/>
        </authorList>
    </citation>
    <scope>NUCLEOTIDE SEQUENCE</scope>
</reference>
<comment type="caution">
    <text evidence="6">The sequence shown here is derived from an EMBL/GenBank/DDBJ whole genome shotgun (WGS) entry which is preliminary data.</text>
</comment>
<gene>
    <name evidence="6" type="ORF">PEGY_LOCUS6277</name>
</gene>
<organism evidence="6 7">
    <name type="scientific">Penicillium egyptiacum</name>
    <dbReference type="NCBI Taxonomy" id="1303716"/>
    <lineage>
        <taxon>Eukaryota</taxon>
        <taxon>Fungi</taxon>
        <taxon>Dikarya</taxon>
        <taxon>Ascomycota</taxon>
        <taxon>Pezizomycotina</taxon>
        <taxon>Eurotiomycetes</taxon>
        <taxon>Eurotiomycetidae</taxon>
        <taxon>Eurotiales</taxon>
        <taxon>Aspergillaceae</taxon>
        <taxon>Penicillium</taxon>
    </lineage>
</organism>
<keyword evidence="7" id="KW-1185">Reference proteome</keyword>
<dbReference type="InterPro" id="IPR006913">
    <property type="entry name" value="CENP-V/GFA"/>
</dbReference>
<evidence type="ECO:0000313" key="6">
    <source>
        <dbReference type="EMBL" id="CAG8900575.1"/>
    </source>
</evidence>
<dbReference type="EMBL" id="CAJVRC010000866">
    <property type="protein sequence ID" value="CAG8900575.1"/>
    <property type="molecule type" value="Genomic_DNA"/>
</dbReference>
<evidence type="ECO:0000256" key="2">
    <source>
        <dbReference type="ARBA" id="ARBA00022723"/>
    </source>
</evidence>
<dbReference type="AlphaFoldDB" id="A0A9W4KC07"/>
<evidence type="ECO:0000256" key="4">
    <source>
        <dbReference type="ARBA" id="ARBA00023239"/>
    </source>
</evidence>
<dbReference type="PANTHER" id="PTHR33337:SF8">
    <property type="entry name" value="CENP-V_GFA DOMAIN-CONTAINING PROTEIN"/>
    <property type="match status" value="1"/>
</dbReference>
<feature type="domain" description="CENP-V/GFA" evidence="5">
    <location>
        <begin position="2"/>
        <end position="87"/>
    </location>
</feature>
<comment type="similarity">
    <text evidence="1">Belongs to the Gfa family.</text>
</comment>
<dbReference type="InterPro" id="IPR011057">
    <property type="entry name" value="Mss4-like_sf"/>
</dbReference>
<proteinExistence type="inferred from homology"/>
<evidence type="ECO:0000313" key="7">
    <source>
        <dbReference type="Proteomes" id="UP001154252"/>
    </source>
</evidence>
<dbReference type="SUPFAM" id="SSF51316">
    <property type="entry name" value="Mss4-like"/>
    <property type="match status" value="1"/>
</dbReference>